<dbReference type="InterPro" id="IPR036850">
    <property type="entry name" value="NDK-like_dom_sf"/>
</dbReference>
<accession>A0AA41UZC9</accession>
<gene>
    <name evidence="3" type="ORF">MKW94_002600</name>
</gene>
<comment type="catalytic activity">
    <reaction evidence="1">
        <text>a 2'-deoxyribonucleoside 5'-diphosphate + ATP = a 2'-deoxyribonucleoside 5'-triphosphate + ADP</text>
        <dbReference type="Rhea" id="RHEA:44640"/>
        <dbReference type="ChEBI" id="CHEBI:30616"/>
        <dbReference type="ChEBI" id="CHEBI:61560"/>
        <dbReference type="ChEBI" id="CHEBI:73316"/>
        <dbReference type="ChEBI" id="CHEBI:456216"/>
        <dbReference type="EC" id="2.7.4.6"/>
    </reaction>
</comment>
<dbReference type="AlphaFoldDB" id="A0AA41UZC9"/>
<evidence type="ECO:0000256" key="2">
    <source>
        <dbReference type="ARBA" id="ARBA00000937"/>
    </source>
</evidence>
<sequence length="226" mass="26019">MMLMHVNERFIKDHFRNVGGEPEGKQPCNSWVAYLTSSPVIAMILEGKGAVSKVHDLTSNREKGQKNRIFWNFGGTDKLIFLRSNGVDGEPVGPWQMAYDLLKKNIFYADKPDFRSYFFTEDRSTVVVIKPRAFRERCVGRILSAVEDNSFGLRDDCAVAVAVDFLFPLFGETPDIIDYLYRSTDFWRDIQVFFPYGVTLWTDSTCQCLYGEMFEPSLIGLWEQTK</sequence>
<dbReference type="GO" id="GO:0004550">
    <property type="term" value="F:nucleoside diphosphate kinase activity"/>
    <property type="evidence" value="ECO:0007669"/>
    <property type="project" value="UniProtKB-EC"/>
</dbReference>
<comment type="caution">
    <text evidence="3">The sequence shown here is derived from an EMBL/GenBank/DDBJ whole genome shotgun (WGS) entry which is preliminary data.</text>
</comment>
<protein>
    <recommendedName>
        <fullName evidence="5">Nucleoside-diphosphate kinase</fullName>
    </recommendedName>
</protein>
<evidence type="ECO:0000256" key="1">
    <source>
        <dbReference type="ARBA" id="ARBA00000082"/>
    </source>
</evidence>
<organism evidence="3 4">
    <name type="scientific">Papaver nudicaule</name>
    <name type="common">Iceland poppy</name>
    <dbReference type="NCBI Taxonomy" id="74823"/>
    <lineage>
        <taxon>Eukaryota</taxon>
        <taxon>Viridiplantae</taxon>
        <taxon>Streptophyta</taxon>
        <taxon>Embryophyta</taxon>
        <taxon>Tracheophyta</taxon>
        <taxon>Spermatophyta</taxon>
        <taxon>Magnoliopsida</taxon>
        <taxon>Ranunculales</taxon>
        <taxon>Papaveraceae</taxon>
        <taxon>Papaveroideae</taxon>
        <taxon>Papaver</taxon>
    </lineage>
</organism>
<dbReference type="SUPFAM" id="SSF54919">
    <property type="entry name" value="Nucleoside diphosphate kinase, NDK"/>
    <property type="match status" value="1"/>
</dbReference>
<evidence type="ECO:0000313" key="3">
    <source>
        <dbReference type="EMBL" id="MCL7025712.1"/>
    </source>
</evidence>
<name>A0AA41UZC9_PAPNU</name>
<reference evidence="3" key="1">
    <citation type="submission" date="2022-03" db="EMBL/GenBank/DDBJ databases">
        <title>A functionally conserved STORR gene fusion in Papaver species that diverged 16.8 million years ago.</title>
        <authorList>
            <person name="Catania T."/>
        </authorList>
    </citation>
    <scope>NUCLEOTIDE SEQUENCE</scope>
    <source>
        <strain evidence="3">S-191538</strain>
    </source>
</reference>
<dbReference type="EMBL" id="JAJJMA010048325">
    <property type="protein sequence ID" value="MCL7025712.1"/>
    <property type="molecule type" value="Genomic_DNA"/>
</dbReference>
<proteinExistence type="predicted"/>
<evidence type="ECO:0008006" key="5">
    <source>
        <dbReference type="Google" id="ProtNLM"/>
    </source>
</evidence>
<keyword evidence="4" id="KW-1185">Reference proteome</keyword>
<dbReference type="Gene3D" id="3.30.70.141">
    <property type="entry name" value="Nucleoside diphosphate kinase-like domain"/>
    <property type="match status" value="1"/>
</dbReference>
<dbReference type="Proteomes" id="UP001177140">
    <property type="component" value="Unassembled WGS sequence"/>
</dbReference>
<comment type="catalytic activity">
    <reaction evidence="2">
        <text>a ribonucleoside 5'-diphosphate + ATP = a ribonucleoside 5'-triphosphate + ADP</text>
        <dbReference type="Rhea" id="RHEA:18113"/>
        <dbReference type="ChEBI" id="CHEBI:30616"/>
        <dbReference type="ChEBI" id="CHEBI:57930"/>
        <dbReference type="ChEBI" id="CHEBI:61557"/>
        <dbReference type="ChEBI" id="CHEBI:456216"/>
        <dbReference type="EC" id="2.7.4.6"/>
    </reaction>
</comment>
<evidence type="ECO:0000313" key="4">
    <source>
        <dbReference type="Proteomes" id="UP001177140"/>
    </source>
</evidence>